<dbReference type="Gene3D" id="3.40.50.12480">
    <property type="match status" value="1"/>
</dbReference>
<dbReference type="Pfam" id="PF13306">
    <property type="entry name" value="LRR_5"/>
    <property type="match status" value="2"/>
</dbReference>
<dbReference type="InterPro" id="IPR032675">
    <property type="entry name" value="LRR_dom_sf"/>
</dbReference>
<dbReference type="PANTHER" id="PTHR45661">
    <property type="entry name" value="SURFACE ANTIGEN"/>
    <property type="match status" value="1"/>
</dbReference>
<sequence>MDHGFYACASLSYLHLSQLTDLGRECFAYCHALRAADVPLVKEISEGCFSYCYSLQIGRFSSAETIATSAFKQCYSLKQLQMPCLKEGPNHCIQTEQQDFRFDPDLPELYNALVLICDQAEVVKLECKRVAIKKMHFGLNHTIHRVFTKVAKIPAFAFENFCSLEYVSMPETRCVGENSFKCCYNLRIVRSPGLIRIQDSAFENCFQLFEIDLKSVKQILGNAFMDCFSLNNVDLSSVKDIKQNAFSRCKNLKRVKCGLQNKNIIQDSGRLPDGNILIHHKWDKVNLQREAAKWRIKGKNMKFQQQIMRKLKLM</sequence>
<proteinExistence type="predicted"/>
<dbReference type="InterPro" id="IPR026906">
    <property type="entry name" value="LRR_5"/>
</dbReference>
<dbReference type="SUPFAM" id="SSF52058">
    <property type="entry name" value="L domain-like"/>
    <property type="match status" value="1"/>
</dbReference>
<name>A0A146KC04_9EUKA</name>
<dbReference type="PANTHER" id="PTHR45661:SF3">
    <property type="entry name" value="IG-LIKE DOMAIN-CONTAINING PROTEIN"/>
    <property type="match status" value="1"/>
</dbReference>
<evidence type="ECO:0000313" key="1">
    <source>
        <dbReference type="EMBL" id="JAP93788.1"/>
    </source>
</evidence>
<organism evidence="1">
    <name type="scientific">Trepomonas sp. PC1</name>
    <dbReference type="NCBI Taxonomy" id="1076344"/>
    <lineage>
        <taxon>Eukaryota</taxon>
        <taxon>Metamonada</taxon>
        <taxon>Diplomonadida</taxon>
        <taxon>Hexamitidae</taxon>
        <taxon>Hexamitinae</taxon>
        <taxon>Trepomonas</taxon>
    </lineage>
</organism>
<dbReference type="InterPro" id="IPR053139">
    <property type="entry name" value="Surface_bspA-like"/>
</dbReference>
<reference evidence="1" key="1">
    <citation type="submission" date="2015-07" db="EMBL/GenBank/DDBJ databases">
        <title>Adaptation to a free-living lifestyle via gene acquisitions in the diplomonad Trepomonas sp. PC1.</title>
        <authorList>
            <person name="Xu F."/>
            <person name="Jerlstrom-Hultqvist J."/>
            <person name="Kolisko M."/>
            <person name="Simpson A.G.B."/>
            <person name="Roger A.J."/>
            <person name="Svard S.G."/>
            <person name="Andersson J.O."/>
        </authorList>
    </citation>
    <scope>NUCLEOTIDE SEQUENCE</scope>
    <source>
        <strain evidence="1">PC1</strain>
    </source>
</reference>
<dbReference type="EMBL" id="GDID01002818">
    <property type="protein sequence ID" value="JAP93788.1"/>
    <property type="molecule type" value="Transcribed_RNA"/>
</dbReference>
<dbReference type="Gene3D" id="3.80.10.10">
    <property type="entry name" value="Ribonuclease Inhibitor"/>
    <property type="match status" value="2"/>
</dbReference>
<protein>
    <submittedName>
        <fullName evidence="1">Leucine rich repeats-containing protein</fullName>
    </submittedName>
</protein>
<accession>A0A146KC04</accession>
<dbReference type="AlphaFoldDB" id="A0A146KC04"/>
<gene>
    <name evidence="1" type="ORF">TPC1_13783</name>
</gene>